<dbReference type="OrthoDB" id="9799122at2"/>
<dbReference type="STRING" id="1302690.BUE76_14580"/>
<dbReference type="InterPro" id="IPR036249">
    <property type="entry name" value="Thioredoxin-like_sf"/>
</dbReference>
<dbReference type="GO" id="GO:0016491">
    <property type="term" value="F:oxidoreductase activity"/>
    <property type="evidence" value="ECO:0007669"/>
    <property type="project" value="InterPro"/>
</dbReference>
<dbReference type="SUPFAM" id="SSF52833">
    <property type="entry name" value="Thioredoxin-like"/>
    <property type="match status" value="1"/>
</dbReference>
<keyword evidence="3" id="KW-1185">Reference proteome</keyword>
<dbReference type="RefSeq" id="WP_073041163.1">
    <property type="nucleotide sequence ID" value="NZ_FQUO01000004.1"/>
</dbReference>
<dbReference type="GO" id="GO:0016853">
    <property type="term" value="F:isomerase activity"/>
    <property type="evidence" value="ECO:0007669"/>
    <property type="project" value="UniProtKB-KW"/>
</dbReference>
<evidence type="ECO:0000313" key="3">
    <source>
        <dbReference type="Proteomes" id="UP000184368"/>
    </source>
</evidence>
<dbReference type="AlphaFoldDB" id="A0A1M4XXN6"/>
<dbReference type="PANTHER" id="PTHR13887:SF41">
    <property type="entry name" value="THIOREDOXIN SUPERFAMILY PROTEIN"/>
    <property type="match status" value="1"/>
</dbReference>
<gene>
    <name evidence="2" type="ORF">SAMN05444008_10481</name>
</gene>
<feature type="domain" description="DSBA-like thioredoxin" evidence="1">
    <location>
        <begin position="3"/>
        <end position="205"/>
    </location>
</feature>
<dbReference type="EMBL" id="FQUO01000004">
    <property type="protein sequence ID" value="SHE98251.1"/>
    <property type="molecule type" value="Genomic_DNA"/>
</dbReference>
<sequence>MKIDIWSDIACPFCYIGKRHLEQALNNFEAKDKVEVQWHSFQLDPTTKPAPGKSLVEELSAKKGWSLAQTEGMMQQVTARAKEAGLTLRMDRTVTANTFDAHRLTHLAAQYQQQDAAEERLFQAYFEKGLDIADHSVLEDIGTSIGLPQAELKEILSTQKLGDAVLQDILMAQQMGVNGVPFFVFNDKYAVSGAQPVTAFKQVLQQVWEEEQPQSTAAGFCSIDGNC</sequence>
<dbReference type="Pfam" id="PF01323">
    <property type="entry name" value="DSBA"/>
    <property type="match status" value="1"/>
</dbReference>
<dbReference type="Gene3D" id="3.40.30.10">
    <property type="entry name" value="Glutaredoxin"/>
    <property type="match status" value="1"/>
</dbReference>
<evidence type="ECO:0000259" key="1">
    <source>
        <dbReference type="Pfam" id="PF01323"/>
    </source>
</evidence>
<protein>
    <submittedName>
        <fullName evidence="2">Predicted dithiol-disulfide isomerase, DsbA family</fullName>
    </submittedName>
</protein>
<dbReference type="InterPro" id="IPR001853">
    <property type="entry name" value="DSBA-like_thioredoxin_dom"/>
</dbReference>
<accession>A0A1M4XXN6</accession>
<dbReference type="Proteomes" id="UP000184368">
    <property type="component" value="Unassembled WGS sequence"/>
</dbReference>
<proteinExistence type="predicted"/>
<dbReference type="PANTHER" id="PTHR13887">
    <property type="entry name" value="GLUTATHIONE S-TRANSFERASE KAPPA"/>
    <property type="match status" value="1"/>
</dbReference>
<organism evidence="2 3">
    <name type="scientific">Cnuella takakiae</name>
    <dbReference type="NCBI Taxonomy" id="1302690"/>
    <lineage>
        <taxon>Bacteria</taxon>
        <taxon>Pseudomonadati</taxon>
        <taxon>Bacteroidota</taxon>
        <taxon>Chitinophagia</taxon>
        <taxon>Chitinophagales</taxon>
        <taxon>Chitinophagaceae</taxon>
        <taxon>Cnuella</taxon>
    </lineage>
</organism>
<dbReference type="CDD" id="cd03024">
    <property type="entry name" value="DsbA_FrnE"/>
    <property type="match status" value="1"/>
</dbReference>
<reference evidence="2 3" key="1">
    <citation type="submission" date="2016-11" db="EMBL/GenBank/DDBJ databases">
        <authorList>
            <person name="Jaros S."/>
            <person name="Januszkiewicz K."/>
            <person name="Wedrychowicz H."/>
        </authorList>
    </citation>
    <scope>NUCLEOTIDE SEQUENCE [LARGE SCALE GENOMIC DNA]</scope>
    <source>
        <strain evidence="2 3">DSM 26897</strain>
    </source>
</reference>
<keyword evidence="2" id="KW-0413">Isomerase</keyword>
<evidence type="ECO:0000313" key="2">
    <source>
        <dbReference type="EMBL" id="SHE98251.1"/>
    </source>
</evidence>
<name>A0A1M4XXN6_9BACT</name>